<gene>
    <name evidence="2" type="ORF">CK203_029475</name>
    <name evidence="1" type="ORF">CK203_077899</name>
</gene>
<accession>A0A438EAS1</accession>
<reference evidence="1 3" key="1">
    <citation type="journal article" date="2018" name="PLoS Genet.">
        <title>Population sequencing reveals clonal diversity and ancestral inbreeding in the grapevine cultivar Chardonnay.</title>
        <authorList>
            <person name="Roach M.J."/>
            <person name="Johnson D.L."/>
            <person name="Bohlmann J."/>
            <person name="van Vuuren H.J."/>
            <person name="Jones S.J."/>
            <person name="Pretorius I.S."/>
            <person name="Schmidt S.A."/>
            <person name="Borneman A.R."/>
        </authorList>
    </citation>
    <scope>NUCLEOTIDE SEQUENCE [LARGE SCALE GENOMIC DNA]</scope>
    <source>
        <strain evidence="3">cv. Chardonnay</strain>
        <strain evidence="1">I10V1</strain>
        <tissue evidence="1">Leaf</tissue>
    </source>
</reference>
<evidence type="ECO:0000313" key="3">
    <source>
        <dbReference type="Proteomes" id="UP000288805"/>
    </source>
</evidence>
<name>A0A438EAS1_VITVI</name>
<protein>
    <submittedName>
        <fullName evidence="1">Uncharacterized protein</fullName>
    </submittedName>
</protein>
<proteinExistence type="predicted"/>
<dbReference type="EMBL" id="QGNW01001338">
    <property type="protein sequence ID" value="RVW44905.1"/>
    <property type="molecule type" value="Genomic_DNA"/>
</dbReference>
<evidence type="ECO:0000313" key="1">
    <source>
        <dbReference type="EMBL" id="RVW44905.1"/>
    </source>
</evidence>
<evidence type="ECO:0000313" key="2">
    <source>
        <dbReference type="EMBL" id="RVX06691.1"/>
    </source>
</evidence>
<organism evidence="1 3">
    <name type="scientific">Vitis vinifera</name>
    <name type="common">Grape</name>
    <dbReference type="NCBI Taxonomy" id="29760"/>
    <lineage>
        <taxon>Eukaryota</taxon>
        <taxon>Viridiplantae</taxon>
        <taxon>Streptophyta</taxon>
        <taxon>Embryophyta</taxon>
        <taxon>Tracheophyta</taxon>
        <taxon>Spermatophyta</taxon>
        <taxon>Magnoliopsida</taxon>
        <taxon>eudicotyledons</taxon>
        <taxon>Gunneridae</taxon>
        <taxon>Pentapetalae</taxon>
        <taxon>rosids</taxon>
        <taxon>Vitales</taxon>
        <taxon>Vitaceae</taxon>
        <taxon>Viteae</taxon>
        <taxon>Vitis</taxon>
    </lineage>
</organism>
<dbReference type="Proteomes" id="UP000288805">
    <property type="component" value="Unassembled WGS sequence"/>
</dbReference>
<comment type="caution">
    <text evidence="1">The sequence shown here is derived from an EMBL/GenBank/DDBJ whole genome shotgun (WGS) entry which is preliminary data.</text>
</comment>
<dbReference type="EMBL" id="QGNW01000050">
    <property type="protein sequence ID" value="RVX06691.1"/>
    <property type="molecule type" value="Genomic_DNA"/>
</dbReference>
<sequence>MARIRVNKVWLSSEEIKEGWPILIGTFLLNVKIGDPLLGWILSLLRGEETRNLELPFSKEEVSFALSTLNGDQSIDLMGVWPFGSCAGTLFRGKC</sequence>
<dbReference type="AlphaFoldDB" id="A0A438EAS1"/>